<reference evidence="1 2" key="1">
    <citation type="submission" date="2018-03" db="EMBL/GenBank/DDBJ databases">
        <title>Genome sequence of Clostridium liquoris DSM 100320.</title>
        <authorList>
            <person name="Poehlein A."/>
            <person name="Daniel R."/>
        </authorList>
    </citation>
    <scope>NUCLEOTIDE SEQUENCE [LARGE SCALE GENOMIC DNA]</scope>
    <source>
        <strain evidence="1 2">DSM 100320</strain>
    </source>
</reference>
<sequence length="120" mass="13810">MNVALDKSYKFSINIVNLYKYLCSNKKEYVMSKQLLRAGTSIGANIREGLYGQSRKDFLSKMSISLKEAAETEYWLSLLKDCNYLDSKKALQLLGECEELIKILVSTINTTKERMDLHKE</sequence>
<dbReference type="EMBL" id="PVXO01000027">
    <property type="protein sequence ID" value="PRR79399.1"/>
    <property type="molecule type" value="Genomic_DNA"/>
</dbReference>
<accession>A0A2T0B681</accession>
<dbReference type="PANTHER" id="PTHR38471:SF2">
    <property type="entry name" value="FOUR HELIX BUNDLE PROTEIN"/>
    <property type="match status" value="1"/>
</dbReference>
<dbReference type="InterPro" id="IPR012657">
    <property type="entry name" value="23S_rRNA-intervening_sequence"/>
</dbReference>
<name>A0A2T0B681_9CLOT</name>
<evidence type="ECO:0008006" key="3">
    <source>
        <dbReference type="Google" id="ProtNLM"/>
    </source>
</evidence>
<gene>
    <name evidence="1" type="ORF">CLLI_08790</name>
</gene>
<keyword evidence="2" id="KW-1185">Reference proteome</keyword>
<dbReference type="Pfam" id="PF05635">
    <property type="entry name" value="23S_rRNA_IVP"/>
    <property type="match status" value="1"/>
</dbReference>
<dbReference type="PANTHER" id="PTHR38471">
    <property type="entry name" value="FOUR HELIX BUNDLE PROTEIN"/>
    <property type="match status" value="1"/>
</dbReference>
<dbReference type="Proteomes" id="UP000239706">
    <property type="component" value="Unassembled WGS sequence"/>
</dbReference>
<evidence type="ECO:0000313" key="2">
    <source>
        <dbReference type="Proteomes" id="UP000239706"/>
    </source>
</evidence>
<dbReference type="SUPFAM" id="SSF158446">
    <property type="entry name" value="IVS-encoded protein-like"/>
    <property type="match status" value="1"/>
</dbReference>
<evidence type="ECO:0000313" key="1">
    <source>
        <dbReference type="EMBL" id="PRR79399.1"/>
    </source>
</evidence>
<dbReference type="OrthoDB" id="285993at2"/>
<dbReference type="Gene3D" id="1.20.1440.60">
    <property type="entry name" value="23S rRNA-intervening sequence"/>
    <property type="match status" value="1"/>
</dbReference>
<protein>
    <recommendedName>
        <fullName evidence="3">Four helix bundle protein</fullName>
    </recommendedName>
</protein>
<organism evidence="1 2">
    <name type="scientific">Clostridium liquoris</name>
    <dbReference type="NCBI Taxonomy" id="1289519"/>
    <lineage>
        <taxon>Bacteria</taxon>
        <taxon>Bacillati</taxon>
        <taxon>Bacillota</taxon>
        <taxon>Clostridia</taxon>
        <taxon>Eubacteriales</taxon>
        <taxon>Clostridiaceae</taxon>
        <taxon>Clostridium</taxon>
    </lineage>
</organism>
<proteinExistence type="predicted"/>
<dbReference type="InterPro" id="IPR036583">
    <property type="entry name" value="23S_rRNA_IVS_sf"/>
</dbReference>
<dbReference type="PIRSF" id="PIRSF035652">
    <property type="entry name" value="CHP02436"/>
    <property type="match status" value="1"/>
</dbReference>
<comment type="caution">
    <text evidence="1">The sequence shown here is derived from an EMBL/GenBank/DDBJ whole genome shotgun (WGS) entry which is preliminary data.</text>
</comment>
<dbReference type="NCBIfam" id="TIGR02436">
    <property type="entry name" value="four helix bundle protein"/>
    <property type="match status" value="1"/>
</dbReference>
<dbReference type="AlphaFoldDB" id="A0A2T0B681"/>
<dbReference type="RefSeq" id="WP_106063027.1">
    <property type="nucleotide sequence ID" value="NZ_PVXO01000027.1"/>
</dbReference>